<sequence length="255" mass="28006">MIVRFSKRQLLVSLLALVLVGTSVVLLYFYTLKPLYSRLGELRTTVENEKKLLATMQTQAEQQQTDRTASVVELQKKVPVKPLVEQLILDLEKAEVLSDSLISGMSFNEEADVNGQPPADSAQGQENGTQAHTGGQSAAQKTDSAAPSLPQGLKKVTAQLTVQSPSYYHLERFLQTLEKLDRIVSVETLSFSGNPELTSIDTQTEPLTYSLTISAFYHPGLAKLQKQTPPLDVPSPSGKRNPLTELLPDDGDEER</sequence>
<reference evidence="2 3" key="1">
    <citation type="submission" date="2023-01" db="EMBL/GenBank/DDBJ databases">
        <title>Genome-based reclassification of Anoxybacillus geothermalis as a later heterotypic synonym of Anoxybacillus rupiensis.</title>
        <authorList>
            <person name="Inan Bektas K."/>
            <person name="Canakci S."/>
            <person name="Belduz A.A."/>
            <person name="Guler H.H."/>
        </authorList>
    </citation>
    <scope>NUCLEOTIDE SEQUENCE [LARGE SCALE GENOMIC DNA]</scope>
    <source>
        <strain evidence="2 3">DSM 17127</strain>
    </source>
</reference>
<evidence type="ECO:0000256" key="1">
    <source>
        <dbReference type="SAM" id="MobiDB-lite"/>
    </source>
</evidence>
<keyword evidence="3" id="KW-1185">Reference proteome</keyword>
<feature type="region of interest" description="Disordered" evidence="1">
    <location>
        <begin position="109"/>
        <end position="149"/>
    </location>
</feature>
<dbReference type="EMBL" id="JAQOTG010000001">
    <property type="protein sequence ID" value="MDE8562812.1"/>
    <property type="molecule type" value="Genomic_DNA"/>
</dbReference>
<protein>
    <submittedName>
        <fullName evidence="2">Pilus assembly protein PilO</fullName>
    </submittedName>
</protein>
<accession>A0ABT5W0S7</accession>
<dbReference type="InterPro" id="IPR014717">
    <property type="entry name" value="Transl_elong_EF1B/ribsomal_bS6"/>
</dbReference>
<proteinExistence type="predicted"/>
<evidence type="ECO:0000313" key="3">
    <source>
        <dbReference type="Proteomes" id="UP001213979"/>
    </source>
</evidence>
<dbReference type="Gene3D" id="3.30.70.60">
    <property type="match status" value="1"/>
</dbReference>
<name>A0ABT5W0S7_9BACL</name>
<organism evidence="2 3">
    <name type="scientific">Anoxybacteroides rupiense</name>
    <dbReference type="NCBI Taxonomy" id="311460"/>
    <lineage>
        <taxon>Bacteria</taxon>
        <taxon>Bacillati</taxon>
        <taxon>Bacillota</taxon>
        <taxon>Bacilli</taxon>
        <taxon>Bacillales</taxon>
        <taxon>Anoxybacillaceae</taxon>
        <taxon>Anoxybacteroides</taxon>
    </lineage>
</organism>
<gene>
    <name evidence="2" type="ORF">PNH38_02815</name>
</gene>
<feature type="compositionally biased region" description="Polar residues" evidence="1">
    <location>
        <begin position="122"/>
        <end position="145"/>
    </location>
</feature>
<dbReference type="RefSeq" id="WP_159720204.1">
    <property type="nucleotide sequence ID" value="NZ_JAQOTG010000001.1"/>
</dbReference>
<feature type="region of interest" description="Disordered" evidence="1">
    <location>
        <begin position="225"/>
        <end position="255"/>
    </location>
</feature>
<evidence type="ECO:0000313" key="2">
    <source>
        <dbReference type="EMBL" id="MDE8562812.1"/>
    </source>
</evidence>
<dbReference type="Proteomes" id="UP001213979">
    <property type="component" value="Unassembled WGS sequence"/>
</dbReference>
<comment type="caution">
    <text evidence="2">The sequence shown here is derived from an EMBL/GenBank/DDBJ whole genome shotgun (WGS) entry which is preliminary data.</text>
</comment>